<evidence type="ECO:0000256" key="2">
    <source>
        <dbReference type="ARBA" id="ARBA00022771"/>
    </source>
</evidence>
<reference evidence="6" key="1">
    <citation type="journal article" date="2020" name="Ecol. Evol.">
        <title>Genome structure and content of the rice root-knot nematode (Meloidogyne graminicola).</title>
        <authorList>
            <person name="Phan N.T."/>
            <person name="Danchin E.G.J."/>
            <person name="Klopp C."/>
            <person name="Perfus-Barbeoch L."/>
            <person name="Kozlowski D.K."/>
            <person name="Koutsovoulos G.D."/>
            <person name="Lopez-Roques C."/>
            <person name="Bouchez O."/>
            <person name="Zahm M."/>
            <person name="Besnard G."/>
            <person name="Bellafiore S."/>
        </authorList>
    </citation>
    <scope>NUCLEOTIDE SEQUENCE</scope>
    <source>
        <strain evidence="6">VN-18</strain>
    </source>
</reference>
<keyword evidence="2 4" id="KW-0863">Zinc-finger</keyword>
<evidence type="ECO:0000313" key="7">
    <source>
        <dbReference type="Proteomes" id="UP000605970"/>
    </source>
</evidence>
<gene>
    <name evidence="6" type="ORF">Mgra_00008074</name>
</gene>
<dbReference type="SMART" id="SM00614">
    <property type="entry name" value="ZnF_BED"/>
    <property type="match status" value="1"/>
</dbReference>
<keyword evidence="3" id="KW-0862">Zinc</keyword>
<sequence>MSGAWTFFEKLNNNKAICILCKQHLDRKHGSTRGLWIHLRTKHHAEFKRLKPIYNVSSY</sequence>
<comment type="caution">
    <text evidence="6">The sequence shown here is derived from an EMBL/GenBank/DDBJ whole genome shotgun (WGS) entry which is preliminary data.</text>
</comment>
<evidence type="ECO:0000259" key="5">
    <source>
        <dbReference type="PROSITE" id="PS50808"/>
    </source>
</evidence>
<name>A0A8S9ZGM1_9BILA</name>
<evidence type="ECO:0000256" key="4">
    <source>
        <dbReference type="PROSITE-ProRule" id="PRU00027"/>
    </source>
</evidence>
<dbReference type="AlphaFoldDB" id="A0A8S9ZGM1"/>
<protein>
    <submittedName>
        <fullName evidence="6">BED-type domain-containing protein</fullName>
    </submittedName>
</protein>
<organism evidence="6 7">
    <name type="scientific">Meloidogyne graminicola</name>
    <dbReference type="NCBI Taxonomy" id="189291"/>
    <lineage>
        <taxon>Eukaryota</taxon>
        <taxon>Metazoa</taxon>
        <taxon>Ecdysozoa</taxon>
        <taxon>Nematoda</taxon>
        <taxon>Chromadorea</taxon>
        <taxon>Rhabditida</taxon>
        <taxon>Tylenchina</taxon>
        <taxon>Tylenchomorpha</taxon>
        <taxon>Tylenchoidea</taxon>
        <taxon>Meloidogynidae</taxon>
        <taxon>Meloidogyninae</taxon>
        <taxon>Meloidogyne</taxon>
    </lineage>
</organism>
<dbReference type="InterPro" id="IPR003656">
    <property type="entry name" value="Znf_BED"/>
</dbReference>
<feature type="domain" description="BED-type" evidence="5">
    <location>
        <begin position="1"/>
        <end position="50"/>
    </location>
</feature>
<dbReference type="PROSITE" id="PS50808">
    <property type="entry name" value="ZF_BED"/>
    <property type="match status" value="1"/>
</dbReference>
<dbReference type="Pfam" id="PF02892">
    <property type="entry name" value="zf-BED"/>
    <property type="match status" value="1"/>
</dbReference>
<evidence type="ECO:0000313" key="6">
    <source>
        <dbReference type="EMBL" id="KAF7632474.1"/>
    </source>
</evidence>
<accession>A0A8S9ZGM1</accession>
<evidence type="ECO:0000256" key="1">
    <source>
        <dbReference type="ARBA" id="ARBA00022723"/>
    </source>
</evidence>
<dbReference type="EMBL" id="JABEBT010000101">
    <property type="protein sequence ID" value="KAF7632474.1"/>
    <property type="molecule type" value="Genomic_DNA"/>
</dbReference>
<dbReference type="SUPFAM" id="SSF57667">
    <property type="entry name" value="beta-beta-alpha zinc fingers"/>
    <property type="match status" value="1"/>
</dbReference>
<dbReference type="InterPro" id="IPR036236">
    <property type="entry name" value="Znf_C2H2_sf"/>
</dbReference>
<dbReference type="GO" id="GO:0008270">
    <property type="term" value="F:zinc ion binding"/>
    <property type="evidence" value="ECO:0007669"/>
    <property type="project" value="UniProtKB-KW"/>
</dbReference>
<proteinExistence type="predicted"/>
<keyword evidence="1" id="KW-0479">Metal-binding</keyword>
<dbReference type="GO" id="GO:0003677">
    <property type="term" value="F:DNA binding"/>
    <property type="evidence" value="ECO:0007669"/>
    <property type="project" value="InterPro"/>
</dbReference>
<keyword evidence="7" id="KW-1185">Reference proteome</keyword>
<dbReference type="Proteomes" id="UP000605970">
    <property type="component" value="Unassembled WGS sequence"/>
</dbReference>
<dbReference type="OrthoDB" id="8124016at2759"/>
<evidence type="ECO:0000256" key="3">
    <source>
        <dbReference type="ARBA" id="ARBA00022833"/>
    </source>
</evidence>